<dbReference type="EMBL" id="LCNT01000004">
    <property type="protein sequence ID" value="KKU61086.1"/>
    <property type="molecule type" value="Genomic_DNA"/>
</dbReference>
<feature type="domain" description="Transcriptional repressor PaaX-like central Cas2-like" evidence="2">
    <location>
        <begin position="94"/>
        <end position="173"/>
    </location>
</feature>
<evidence type="ECO:0000313" key="3">
    <source>
        <dbReference type="EMBL" id="KKU61086.1"/>
    </source>
</evidence>
<reference evidence="3 4" key="1">
    <citation type="journal article" date="2015" name="Nature">
        <title>rRNA introns, odd ribosomes, and small enigmatic genomes across a large radiation of phyla.</title>
        <authorList>
            <person name="Brown C.T."/>
            <person name="Hug L.A."/>
            <person name="Thomas B.C."/>
            <person name="Sharon I."/>
            <person name="Castelle C.J."/>
            <person name="Singh A."/>
            <person name="Wilkins M.J."/>
            <person name="Williams K.H."/>
            <person name="Banfield J.F."/>
        </authorList>
    </citation>
    <scope>NUCLEOTIDE SEQUENCE [LARGE SCALE GENOMIC DNA]</scope>
</reference>
<dbReference type="InterPro" id="IPR048846">
    <property type="entry name" value="PaaX-like_central"/>
</dbReference>
<gene>
    <name evidence="3" type="ORF">UX85_C0004G0007</name>
</gene>
<comment type="caution">
    <text evidence="3">The sequence shown here is derived from an EMBL/GenBank/DDBJ whole genome shotgun (WGS) entry which is preliminary data.</text>
</comment>
<dbReference type="PIRSF" id="PIRSF020623">
    <property type="entry name" value="PaaX"/>
    <property type="match status" value="1"/>
</dbReference>
<dbReference type="Gene3D" id="3.30.70.2650">
    <property type="match status" value="1"/>
</dbReference>
<evidence type="ECO:0000313" key="4">
    <source>
        <dbReference type="Proteomes" id="UP000033860"/>
    </source>
</evidence>
<dbReference type="Pfam" id="PF20803">
    <property type="entry name" value="PaaX_M"/>
    <property type="match status" value="1"/>
</dbReference>
<dbReference type="Proteomes" id="UP000033860">
    <property type="component" value="Unassembled WGS sequence"/>
</dbReference>
<dbReference type="AlphaFoldDB" id="A0A0G1RVH5"/>
<protein>
    <submittedName>
        <fullName evidence="3">PaaX domain protein</fullName>
    </submittedName>
</protein>
<dbReference type="GO" id="GO:0006351">
    <property type="term" value="P:DNA-templated transcription"/>
    <property type="evidence" value="ECO:0007669"/>
    <property type="project" value="InterPro"/>
</dbReference>
<sequence>MALRIRDRILLGLAVGGEILDAIESGSRAYPTEKLYTFTPPGYSKRKYRHLVGRLAREDLIKRVVINGGVHFRIGDAGRNRLTSLRPALKLKNKPWDGFWRLVVFDVPERDRRKRDLLRRKLKLMGFGALMYSTYISPYDQEESLVEFFKLNKIPDVLLLEAKQKNLGEPKKLAEKAWNLSGIAKRYLAVAEQLTTRFGIGSVQKREDFLKKVYGEYLKVLTADPFLPRDLLPDSWPAEKVRKIVLAAGVVKE</sequence>
<dbReference type="PANTHER" id="PTHR30319">
    <property type="entry name" value="PHENYLACETIC ACID REGULATOR-RELATED TRANSCRIPTIONAL REPRESSOR"/>
    <property type="match status" value="1"/>
</dbReference>
<dbReference type="Pfam" id="PF08223">
    <property type="entry name" value="PaaX_C"/>
    <property type="match status" value="1"/>
</dbReference>
<dbReference type="Gene3D" id="1.20.58.1460">
    <property type="match status" value="1"/>
</dbReference>
<dbReference type="InterPro" id="IPR013225">
    <property type="entry name" value="PaaX_C"/>
</dbReference>
<organism evidence="3 4">
    <name type="scientific">Candidatus Beckwithbacteria bacterium GW2011_GWB1_47_15</name>
    <dbReference type="NCBI Taxonomy" id="1618371"/>
    <lineage>
        <taxon>Bacteria</taxon>
        <taxon>Candidatus Beckwithiibacteriota</taxon>
    </lineage>
</organism>
<evidence type="ECO:0000259" key="2">
    <source>
        <dbReference type="Pfam" id="PF20803"/>
    </source>
</evidence>
<proteinExistence type="predicted"/>
<evidence type="ECO:0000259" key="1">
    <source>
        <dbReference type="Pfam" id="PF08223"/>
    </source>
</evidence>
<accession>A0A0G1RVH5</accession>
<feature type="domain" description="Transcriptional repressor PaaX-like C-terminal" evidence="1">
    <location>
        <begin position="178"/>
        <end position="245"/>
    </location>
</feature>
<name>A0A0G1RVH5_9BACT</name>
<dbReference type="PANTHER" id="PTHR30319:SF1">
    <property type="entry name" value="TRANSCRIPTIONAL REPRESSOR PAAX"/>
    <property type="match status" value="1"/>
</dbReference>
<dbReference type="InterPro" id="IPR011965">
    <property type="entry name" value="PaaX_trns_reg"/>
</dbReference>